<accession>A0A0R1QU08</accession>
<comment type="caution">
    <text evidence="1">The sequence shown here is derived from an EMBL/GenBank/DDBJ whole genome shotgun (WGS) entry which is preliminary data.</text>
</comment>
<proteinExistence type="predicted"/>
<dbReference type="InterPro" id="IPR023137">
    <property type="entry name" value="BrxA_sf"/>
</dbReference>
<evidence type="ECO:0008006" key="3">
    <source>
        <dbReference type="Google" id="ProtNLM"/>
    </source>
</evidence>
<dbReference type="AlphaFoldDB" id="A0A0R1QU08"/>
<dbReference type="RefSeq" id="WP_056964472.1">
    <property type="nucleotide sequence ID" value="NZ_AZFC01000018.1"/>
</dbReference>
<dbReference type="Pfam" id="PF08849">
    <property type="entry name" value="BrxA"/>
    <property type="match status" value="1"/>
</dbReference>
<dbReference type="EMBL" id="AZFC01000018">
    <property type="protein sequence ID" value="KRL48102.1"/>
    <property type="molecule type" value="Genomic_DNA"/>
</dbReference>
<gene>
    <name evidence="1" type="ORF">FD37_GL001663</name>
</gene>
<evidence type="ECO:0000313" key="1">
    <source>
        <dbReference type="EMBL" id="KRL48102.1"/>
    </source>
</evidence>
<dbReference type="PATRIC" id="fig|1423805.4.peg.1705"/>
<protein>
    <recommendedName>
        <fullName evidence="3">DUF1819 family protein</fullName>
    </recommendedName>
</protein>
<dbReference type="Proteomes" id="UP000051835">
    <property type="component" value="Unassembled WGS sequence"/>
</dbReference>
<dbReference type="InterPro" id="IPR014948">
    <property type="entry name" value="BrxA"/>
</dbReference>
<dbReference type="Gene3D" id="1.10.3540.10">
    <property type="entry name" value="uncharacterized protein from magnetospirillum magneticum domain"/>
    <property type="match status" value="1"/>
</dbReference>
<organism evidence="1 2">
    <name type="scientific">Levilactobacillus spicheri DSM 15429</name>
    <dbReference type="NCBI Taxonomy" id="1423805"/>
    <lineage>
        <taxon>Bacteria</taxon>
        <taxon>Bacillati</taxon>
        <taxon>Bacillota</taxon>
        <taxon>Bacilli</taxon>
        <taxon>Lactobacillales</taxon>
        <taxon>Lactobacillaceae</taxon>
        <taxon>Levilactobacillus</taxon>
    </lineage>
</organism>
<evidence type="ECO:0000313" key="2">
    <source>
        <dbReference type="Proteomes" id="UP000051835"/>
    </source>
</evidence>
<sequence>MPQYSATLIGYSFWFKEFSQYIALLNQGVQPDDIREMGLEENYFQEQTTSRVVKMLQSVQRRVETLDADYLDLFPMLDLANQKVLNLLTVMFSDQLFNEFMYEVYRSELLLGDAKLHPYEIEAFFNRKQLENPQIAHWTVQTVHRLESAFQSFLREAGLLAKNDDYDSVQRVLLDTRLVMLLRAKHANRELAALLGR</sequence>
<reference evidence="1 2" key="1">
    <citation type="journal article" date="2015" name="Genome Announc.">
        <title>Expanding the biotechnology potential of lactobacilli through comparative genomics of 213 strains and associated genera.</title>
        <authorList>
            <person name="Sun Z."/>
            <person name="Harris H.M."/>
            <person name="McCann A."/>
            <person name="Guo C."/>
            <person name="Argimon S."/>
            <person name="Zhang W."/>
            <person name="Yang X."/>
            <person name="Jeffery I.B."/>
            <person name="Cooney J.C."/>
            <person name="Kagawa T.F."/>
            <person name="Liu W."/>
            <person name="Song Y."/>
            <person name="Salvetti E."/>
            <person name="Wrobel A."/>
            <person name="Rasinkangas P."/>
            <person name="Parkhill J."/>
            <person name="Rea M.C."/>
            <person name="O'Sullivan O."/>
            <person name="Ritari J."/>
            <person name="Douillard F.P."/>
            <person name="Paul Ross R."/>
            <person name="Yang R."/>
            <person name="Briner A.E."/>
            <person name="Felis G.E."/>
            <person name="de Vos W.M."/>
            <person name="Barrangou R."/>
            <person name="Klaenhammer T.R."/>
            <person name="Caufield P.W."/>
            <person name="Cui Y."/>
            <person name="Zhang H."/>
            <person name="O'Toole P.W."/>
        </authorList>
    </citation>
    <scope>NUCLEOTIDE SEQUENCE [LARGE SCALE GENOMIC DNA]</scope>
    <source>
        <strain evidence="1 2">DSM 15429</strain>
    </source>
</reference>
<name>A0A0R1QU08_9LACO</name>